<proteinExistence type="inferred from homology"/>
<dbReference type="EMBL" id="KN656954">
    <property type="protein sequence ID" value="KHN22738.1"/>
    <property type="molecule type" value="Genomic_DNA"/>
</dbReference>
<dbReference type="GO" id="GO:0016787">
    <property type="term" value="F:hydrolase activity"/>
    <property type="evidence" value="ECO:0007669"/>
    <property type="project" value="UniProtKB-KW"/>
</dbReference>
<feature type="domain" description="Tubby C-terminal" evidence="2">
    <location>
        <begin position="57"/>
        <end position="122"/>
    </location>
</feature>
<dbReference type="InterPro" id="IPR036430">
    <property type="entry name" value="RNase_T2-like_sf"/>
</dbReference>
<dbReference type="Pfam" id="PF01167">
    <property type="entry name" value="Tub"/>
    <property type="match status" value="1"/>
</dbReference>
<dbReference type="Gene3D" id="3.90.730.10">
    <property type="entry name" value="Ribonuclease T2-like"/>
    <property type="match status" value="1"/>
</dbReference>
<comment type="similarity">
    <text evidence="1">Belongs to the TUB family.</text>
</comment>
<dbReference type="GO" id="GO:0033897">
    <property type="term" value="F:ribonuclease T2 activity"/>
    <property type="evidence" value="ECO:0007669"/>
    <property type="project" value="InterPro"/>
</dbReference>
<keyword evidence="3" id="KW-0378">Hydrolase</keyword>
<dbReference type="InterPro" id="IPR025659">
    <property type="entry name" value="Tubby-like_C"/>
</dbReference>
<gene>
    <name evidence="3" type="ORF">glysoja_031323</name>
</gene>
<dbReference type="PANTHER" id="PTHR16517:SF86">
    <property type="entry name" value="TUBBY-LIKE F-BOX PROTEIN 1"/>
    <property type="match status" value="1"/>
</dbReference>
<dbReference type="Proteomes" id="UP000053555">
    <property type="component" value="Unassembled WGS sequence"/>
</dbReference>
<evidence type="ECO:0000313" key="3">
    <source>
        <dbReference type="EMBL" id="KHN22738.1"/>
    </source>
</evidence>
<dbReference type="PANTHER" id="PTHR16517">
    <property type="entry name" value="TUBBY-RELATED"/>
    <property type="match status" value="1"/>
</dbReference>
<protein>
    <submittedName>
        <fullName evidence="3">Tubby-like F-box protein 8</fullName>
        <ecNumber evidence="3">3.1.27.1</ecNumber>
    </submittedName>
</protein>
<dbReference type="EC" id="3.1.27.1" evidence="3"/>
<dbReference type="InterPro" id="IPR000007">
    <property type="entry name" value="Tubby_C"/>
</dbReference>
<accession>A0A0B2QSF7</accession>
<evidence type="ECO:0000259" key="2">
    <source>
        <dbReference type="Pfam" id="PF01167"/>
    </source>
</evidence>
<evidence type="ECO:0000256" key="1">
    <source>
        <dbReference type="ARBA" id="ARBA00007129"/>
    </source>
</evidence>
<dbReference type="Gene3D" id="3.20.90.10">
    <property type="entry name" value="Tubby Protein, Chain A"/>
    <property type="match status" value="1"/>
</dbReference>
<organism evidence="3">
    <name type="scientific">Glycine soja</name>
    <name type="common">Wild soybean</name>
    <dbReference type="NCBI Taxonomy" id="3848"/>
    <lineage>
        <taxon>Eukaryota</taxon>
        <taxon>Viridiplantae</taxon>
        <taxon>Streptophyta</taxon>
        <taxon>Embryophyta</taxon>
        <taxon>Tracheophyta</taxon>
        <taxon>Spermatophyta</taxon>
        <taxon>Magnoliopsida</taxon>
        <taxon>eudicotyledons</taxon>
        <taxon>Gunneridae</taxon>
        <taxon>Pentapetalae</taxon>
        <taxon>rosids</taxon>
        <taxon>fabids</taxon>
        <taxon>Fabales</taxon>
        <taxon>Fabaceae</taxon>
        <taxon>Papilionoideae</taxon>
        <taxon>50 kb inversion clade</taxon>
        <taxon>NPAAA clade</taxon>
        <taxon>indigoferoid/millettioid clade</taxon>
        <taxon>Phaseoleae</taxon>
        <taxon>Glycine</taxon>
        <taxon>Glycine subgen. Soja</taxon>
    </lineage>
</organism>
<dbReference type="SUPFAM" id="SSF54518">
    <property type="entry name" value="Tubby C-terminal domain-like"/>
    <property type="match status" value="1"/>
</dbReference>
<name>A0A0B2QSF7_GLYSO</name>
<dbReference type="AlphaFoldDB" id="A0A0B2QSF7"/>
<sequence>MHSSVHELQDQPPVIQNSRWASLLLELLRDSWREMCKEIVSSPEFCGKITFPVSLKQRDKSKLTYHLFLCLSPVLLVENGKFLLSAKRTRRTTCTEYIISMNADNISRSSSTYIGKLRKRMMIKIEGKKASKIMKPNFSFLSKLLILQYLSVLCISQEFDFFYFVQQWPGAYCDTKQSCCYPKTGKPAIYHILVLEVNCLASTLKVLNLT</sequence>
<dbReference type="SUPFAM" id="SSF55895">
    <property type="entry name" value="Ribonuclease Rh-like"/>
    <property type="match status" value="1"/>
</dbReference>
<dbReference type="GO" id="GO:0003723">
    <property type="term" value="F:RNA binding"/>
    <property type="evidence" value="ECO:0007669"/>
    <property type="project" value="InterPro"/>
</dbReference>
<reference evidence="3" key="1">
    <citation type="submission" date="2014-07" db="EMBL/GenBank/DDBJ databases">
        <title>Identification of a novel salt tolerance gene in wild soybean by whole-genome sequencing.</title>
        <authorList>
            <person name="Lam H.-M."/>
            <person name="Qi X."/>
            <person name="Li M.-W."/>
            <person name="Liu X."/>
            <person name="Xie M."/>
            <person name="Ni M."/>
            <person name="Xu X."/>
        </authorList>
    </citation>
    <scope>NUCLEOTIDE SEQUENCE [LARGE SCALE GENOMIC DNA]</scope>
    <source>
        <tissue evidence="3">Root</tissue>
    </source>
</reference>